<dbReference type="GO" id="GO:0006384">
    <property type="term" value="P:transcription initiation at RNA polymerase III promoter"/>
    <property type="evidence" value="ECO:0007669"/>
    <property type="project" value="InterPro"/>
</dbReference>
<dbReference type="OrthoDB" id="6021743at2759"/>
<dbReference type="Proteomes" id="UP000054567">
    <property type="component" value="Unassembled WGS sequence"/>
</dbReference>
<dbReference type="PANTHER" id="PTHR15496:SF2">
    <property type="entry name" value="GENERAL TRANSCRIPTION FACTOR 3C POLYPEPTIDE 4"/>
    <property type="match status" value="1"/>
</dbReference>
<dbReference type="Pfam" id="PF12657">
    <property type="entry name" value="TFIIIC_delta"/>
    <property type="match status" value="1"/>
</dbReference>
<organism evidence="3 4">
    <name type="scientific">Coccidioides posadasii RMSCC 3488</name>
    <dbReference type="NCBI Taxonomy" id="454284"/>
    <lineage>
        <taxon>Eukaryota</taxon>
        <taxon>Fungi</taxon>
        <taxon>Dikarya</taxon>
        <taxon>Ascomycota</taxon>
        <taxon>Pezizomycotina</taxon>
        <taxon>Eurotiomycetes</taxon>
        <taxon>Eurotiomycetidae</taxon>
        <taxon>Onygenales</taxon>
        <taxon>Onygenaceae</taxon>
        <taxon>Coccidioides</taxon>
    </lineage>
</organism>
<reference evidence="3 4" key="1">
    <citation type="submission" date="2007-06" db="EMBL/GenBank/DDBJ databases">
        <title>The Genome Sequence of Coccidioides posadasii RMSCC_3488.</title>
        <authorList>
            <consortium name="Coccidioides Genome Resources Consortium"/>
            <consortium name="The Broad Institute Genome Sequencing Platform"/>
            <person name="Henn M.R."/>
            <person name="Sykes S."/>
            <person name="Young S."/>
            <person name="Jaffe D."/>
            <person name="Berlin A."/>
            <person name="Alvarez P."/>
            <person name="Butler J."/>
            <person name="Gnerre S."/>
            <person name="Grabherr M."/>
            <person name="Mauceli E."/>
            <person name="Brockman W."/>
            <person name="Kodira C."/>
            <person name="Alvarado L."/>
            <person name="Zeng Q."/>
            <person name="Crawford M."/>
            <person name="Antoine C."/>
            <person name="Devon K."/>
            <person name="Galgiani J."/>
            <person name="Orsborn K."/>
            <person name="Lewis M.L."/>
            <person name="Nusbaum C."/>
            <person name="Galagan J."/>
            <person name="Birren B."/>
        </authorList>
    </citation>
    <scope>NUCLEOTIDE SEQUENCE [LARGE SCALE GENOMIC DNA]</scope>
    <source>
        <strain evidence="3 4">RMSCC 3488</strain>
    </source>
</reference>
<evidence type="ECO:0000313" key="4">
    <source>
        <dbReference type="Proteomes" id="UP000054567"/>
    </source>
</evidence>
<accession>A0A0J6ET66</accession>
<protein>
    <recommendedName>
        <fullName evidence="5">Transcription factor IIIC putative zinc-finger domain-containing protein</fullName>
    </recommendedName>
</protein>
<sequence length="738" mass="82202">MLDPVELNAYPSCYGCASWSTDGELAIAAGENVHLLTPKFSTQRQEEQTTLPRLNSQWEITKIRVNIFTQDEWPLLMPQAGRVFSVGEEQSLSHVTAVSWSAPGLATYKRCMLGVLTSNLLLSLWEATDGAGKWARIGVVNSSLEEYFRASVDNDDDLLKRKQRIRSFTWTAPCNEYDKGPVDDSEAANGPRKWGVHLLVVANDAGDIVLLRLRPHETNSNSWIVVASHFLLNPTRNMFPSIDSSSLFARSLQGKNLIRHMACKSWNIAPPPEEDGTLCLESMLGLIYGSELRLLRLQANCKYVEYTGWDLWDIRMLELDIDADTDIVKGTEFTGPITWIYKDGRVAQGLLVGRLGSVSTLAFQDPVESQRPGQGFLKCSVSQRYLGVATPDSALEDWSSITGIISIYDATSNSVLSSAASLSASVDCYQLQSRDQEDAQGIDGTAQACKAEWQRQIESFRSRFDLDNDLGGMSAVRIWGLTTYHGWTAVCFTIHPTDMVEHLTPSHERLSIVFSPFSEHNRDHTSPGMPWNFPVLDQSHAENARRKVLNYILDESHRSLPDDRWIKKMQYAASCCVIIQSSYDGELLNRAKSAIAWLQESTSLDFATEKSLLDEIGSNYDDGTLFRSVPAKAAEEAGGPASEVFETCEICGSGIEWYSATESQCHEGHIFVRCGVTLLSIQDPFISNRCSRCETEYLDHARLVEKGQLSKDDGHTGLLTRLLSTFDTCVYCTGKLRS</sequence>
<evidence type="ECO:0000259" key="2">
    <source>
        <dbReference type="Pfam" id="PF12660"/>
    </source>
</evidence>
<dbReference type="Pfam" id="PF12660">
    <property type="entry name" value="zf-TFIIIC"/>
    <property type="match status" value="1"/>
</dbReference>
<dbReference type="GO" id="GO:0004402">
    <property type="term" value="F:histone acetyltransferase activity"/>
    <property type="evidence" value="ECO:0007669"/>
    <property type="project" value="InterPro"/>
</dbReference>
<name>A0A0J6ET66_COCPO</name>
<evidence type="ECO:0000313" key="3">
    <source>
        <dbReference type="EMBL" id="KMM63686.1"/>
    </source>
</evidence>
<dbReference type="GO" id="GO:0000127">
    <property type="term" value="C:transcription factor TFIIIC complex"/>
    <property type="evidence" value="ECO:0007669"/>
    <property type="project" value="InterPro"/>
</dbReference>
<dbReference type="InterPro" id="IPR024764">
    <property type="entry name" value="TFIIIC_Znf"/>
</dbReference>
<dbReference type="InterPro" id="IPR024761">
    <property type="entry name" value="TFIIIC_delta_N"/>
</dbReference>
<dbReference type="AlphaFoldDB" id="A0A0J6ET66"/>
<proteinExistence type="predicted"/>
<feature type="domain" description="Transcription factor IIIC putative zinc-finger" evidence="2">
    <location>
        <begin position="638"/>
        <end position="736"/>
    </location>
</feature>
<reference evidence="4" key="3">
    <citation type="journal article" date="2010" name="Genome Res.">
        <title>Population genomic sequencing of Coccidioides fungi reveals recent hybridization and transposon control.</title>
        <authorList>
            <person name="Neafsey D.E."/>
            <person name="Barker B.M."/>
            <person name="Sharpton T.J."/>
            <person name="Stajich J.E."/>
            <person name="Park D.J."/>
            <person name="Whiston E."/>
            <person name="Hung C.-Y."/>
            <person name="McMahan C."/>
            <person name="White J."/>
            <person name="Sykes S."/>
            <person name="Heiman D."/>
            <person name="Young S."/>
            <person name="Zeng Q."/>
            <person name="Abouelleil A."/>
            <person name="Aftuck L."/>
            <person name="Bessette D."/>
            <person name="Brown A."/>
            <person name="FitzGerald M."/>
            <person name="Lui A."/>
            <person name="Macdonald J.P."/>
            <person name="Priest M."/>
            <person name="Orbach M.J."/>
            <person name="Galgiani J.N."/>
            <person name="Kirkland T.N."/>
            <person name="Cole G.T."/>
            <person name="Birren B.W."/>
            <person name="Henn M.R."/>
            <person name="Taylor J.W."/>
            <person name="Rounsley S.D."/>
        </authorList>
    </citation>
    <scope>NUCLEOTIDE SEQUENCE [LARGE SCALE GENOMIC DNA]</scope>
    <source>
        <strain evidence="4">RMSCC 3488</strain>
    </source>
</reference>
<evidence type="ECO:0008006" key="5">
    <source>
        <dbReference type="Google" id="ProtNLM"/>
    </source>
</evidence>
<reference evidence="4" key="2">
    <citation type="journal article" date="2009" name="Genome Res.">
        <title>Comparative genomic analyses of the human fungal pathogens Coccidioides and their relatives.</title>
        <authorList>
            <person name="Sharpton T.J."/>
            <person name="Stajich J.E."/>
            <person name="Rounsley S.D."/>
            <person name="Gardner M.J."/>
            <person name="Wortman J.R."/>
            <person name="Jordar V.S."/>
            <person name="Maiti R."/>
            <person name="Kodira C.D."/>
            <person name="Neafsey D.E."/>
            <person name="Zeng Q."/>
            <person name="Hung C.-Y."/>
            <person name="McMahan C."/>
            <person name="Muszewska A."/>
            <person name="Grynberg M."/>
            <person name="Mandel M.A."/>
            <person name="Kellner E.M."/>
            <person name="Barker B.M."/>
            <person name="Galgiani J.N."/>
            <person name="Orbach M.J."/>
            <person name="Kirkland T.N."/>
            <person name="Cole G.T."/>
            <person name="Henn M.R."/>
            <person name="Birren B.W."/>
            <person name="Taylor J.W."/>
        </authorList>
    </citation>
    <scope>NUCLEOTIDE SEQUENCE [LARGE SCALE GENOMIC DNA]</scope>
    <source>
        <strain evidence="4">RMSCC 3488</strain>
    </source>
</reference>
<gene>
    <name evidence="3" type="ORF">CPAG_00040</name>
</gene>
<dbReference type="EMBL" id="DS268109">
    <property type="protein sequence ID" value="KMM63686.1"/>
    <property type="molecule type" value="Genomic_DNA"/>
</dbReference>
<dbReference type="VEuPathDB" id="FungiDB:CPAG_00040"/>
<dbReference type="InterPro" id="IPR044230">
    <property type="entry name" value="GTF3C4"/>
</dbReference>
<evidence type="ECO:0000259" key="1">
    <source>
        <dbReference type="Pfam" id="PF12657"/>
    </source>
</evidence>
<feature type="domain" description="Transcription factor IIIC 90kDa subunit N-terminal" evidence="1">
    <location>
        <begin position="19"/>
        <end position="516"/>
    </location>
</feature>
<dbReference type="PANTHER" id="PTHR15496">
    <property type="entry name" value="GENERAL TRANSCRIPTION FACTOR 3C POLYPEPTIDE 4 FAMILY"/>
    <property type="match status" value="1"/>
</dbReference>